<dbReference type="InParanoid" id="B4MKY5"/>
<dbReference type="OrthoDB" id="4238at2759"/>
<organism evidence="3 4">
    <name type="scientific">Drosophila willistoni</name>
    <name type="common">Fruit fly</name>
    <dbReference type="NCBI Taxonomy" id="7260"/>
    <lineage>
        <taxon>Eukaryota</taxon>
        <taxon>Metazoa</taxon>
        <taxon>Ecdysozoa</taxon>
        <taxon>Arthropoda</taxon>
        <taxon>Hexapoda</taxon>
        <taxon>Insecta</taxon>
        <taxon>Pterygota</taxon>
        <taxon>Neoptera</taxon>
        <taxon>Endopterygota</taxon>
        <taxon>Diptera</taxon>
        <taxon>Brachycera</taxon>
        <taxon>Muscomorpha</taxon>
        <taxon>Ephydroidea</taxon>
        <taxon>Drosophilidae</taxon>
        <taxon>Drosophila</taxon>
        <taxon>Sophophora</taxon>
    </lineage>
</organism>
<feature type="domain" description="DUF4460" evidence="1">
    <location>
        <begin position="24"/>
        <end position="131"/>
    </location>
</feature>
<evidence type="ECO:0008006" key="5">
    <source>
        <dbReference type="Google" id="ProtNLM"/>
    </source>
</evidence>
<dbReference type="KEGG" id="dwi:6639077"/>
<evidence type="ECO:0000259" key="2">
    <source>
        <dbReference type="Pfam" id="PF14688"/>
    </source>
</evidence>
<dbReference type="eggNOG" id="ENOG502QTGC">
    <property type="taxonomic scope" value="Eukaryota"/>
</dbReference>
<proteinExistence type="predicted"/>
<feature type="domain" description="DUF4461" evidence="2">
    <location>
        <begin position="189"/>
        <end position="495"/>
    </location>
</feature>
<dbReference type="PANTHER" id="PTHR31596:SF1">
    <property type="entry name" value="T-CELL ACTIVATION INHIBITOR, MITOCHONDRIAL"/>
    <property type="match status" value="1"/>
</dbReference>
<dbReference type="AlphaFoldDB" id="B4MKY5"/>
<dbReference type="Pfam" id="PF14688">
    <property type="entry name" value="DUF4461"/>
    <property type="match status" value="1"/>
</dbReference>
<evidence type="ECO:0000259" key="1">
    <source>
        <dbReference type="Pfam" id="PF14687"/>
    </source>
</evidence>
<dbReference type="Proteomes" id="UP000007798">
    <property type="component" value="Unassembled WGS sequence"/>
</dbReference>
<dbReference type="InterPro" id="IPR027986">
    <property type="entry name" value="TCAIM"/>
</dbReference>
<dbReference type="PhylomeDB" id="B4MKY5"/>
<gene>
    <name evidence="3" type="primary">Dwil\GK16928</name>
    <name evidence="3" type="ORF">Dwil_GK16928</name>
</gene>
<dbReference type="EMBL" id="CH963847">
    <property type="protein sequence ID" value="EDW72910.1"/>
    <property type="molecule type" value="Genomic_DNA"/>
</dbReference>
<dbReference type="InterPro" id="IPR028031">
    <property type="entry name" value="DUF4460"/>
</dbReference>
<dbReference type="InterPro" id="IPR027989">
    <property type="entry name" value="DUF4461"/>
</dbReference>
<dbReference type="PANTHER" id="PTHR31596">
    <property type="entry name" value="T-CELL ACTIVATION INHIBITOR, MITOCHONDRIAL"/>
    <property type="match status" value="1"/>
</dbReference>
<protein>
    <recommendedName>
        <fullName evidence="5">T-cell activation inhibitor, mitochondrial</fullName>
    </recommendedName>
</protein>
<reference evidence="3 4" key="1">
    <citation type="journal article" date="2007" name="Nature">
        <title>Evolution of genes and genomes on the Drosophila phylogeny.</title>
        <authorList>
            <consortium name="Drosophila 12 Genomes Consortium"/>
            <person name="Clark A.G."/>
            <person name="Eisen M.B."/>
            <person name="Smith D.R."/>
            <person name="Bergman C.M."/>
            <person name="Oliver B."/>
            <person name="Markow T.A."/>
            <person name="Kaufman T.C."/>
            <person name="Kellis M."/>
            <person name="Gelbart W."/>
            <person name="Iyer V.N."/>
            <person name="Pollard D.A."/>
            <person name="Sackton T.B."/>
            <person name="Larracuente A.M."/>
            <person name="Singh N.D."/>
            <person name="Abad J.P."/>
            <person name="Abt D.N."/>
            <person name="Adryan B."/>
            <person name="Aguade M."/>
            <person name="Akashi H."/>
            <person name="Anderson W.W."/>
            <person name="Aquadro C.F."/>
            <person name="Ardell D.H."/>
            <person name="Arguello R."/>
            <person name="Artieri C.G."/>
            <person name="Barbash D.A."/>
            <person name="Barker D."/>
            <person name="Barsanti P."/>
            <person name="Batterham P."/>
            <person name="Batzoglou S."/>
            <person name="Begun D."/>
            <person name="Bhutkar A."/>
            <person name="Blanco E."/>
            <person name="Bosak S.A."/>
            <person name="Bradley R.K."/>
            <person name="Brand A.D."/>
            <person name="Brent M.R."/>
            <person name="Brooks A.N."/>
            <person name="Brown R.H."/>
            <person name="Butlin R.K."/>
            <person name="Caggese C."/>
            <person name="Calvi B.R."/>
            <person name="Bernardo de Carvalho A."/>
            <person name="Caspi A."/>
            <person name="Castrezana S."/>
            <person name="Celniker S.E."/>
            <person name="Chang J.L."/>
            <person name="Chapple C."/>
            <person name="Chatterji S."/>
            <person name="Chinwalla A."/>
            <person name="Civetta A."/>
            <person name="Clifton S.W."/>
            <person name="Comeron J.M."/>
            <person name="Costello J.C."/>
            <person name="Coyne J.A."/>
            <person name="Daub J."/>
            <person name="David R.G."/>
            <person name="Delcher A.L."/>
            <person name="Delehaunty K."/>
            <person name="Do C.B."/>
            <person name="Ebling H."/>
            <person name="Edwards K."/>
            <person name="Eickbush T."/>
            <person name="Evans J.D."/>
            <person name="Filipski A."/>
            <person name="Findeiss S."/>
            <person name="Freyhult E."/>
            <person name="Fulton L."/>
            <person name="Fulton R."/>
            <person name="Garcia A.C."/>
            <person name="Gardiner A."/>
            <person name="Garfield D.A."/>
            <person name="Garvin B.E."/>
            <person name="Gibson G."/>
            <person name="Gilbert D."/>
            <person name="Gnerre S."/>
            <person name="Godfrey J."/>
            <person name="Good R."/>
            <person name="Gotea V."/>
            <person name="Gravely B."/>
            <person name="Greenberg A.J."/>
            <person name="Griffiths-Jones S."/>
            <person name="Gross S."/>
            <person name="Guigo R."/>
            <person name="Gustafson E.A."/>
            <person name="Haerty W."/>
            <person name="Hahn M.W."/>
            <person name="Halligan D.L."/>
            <person name="Halpern A.L."/>
            <person name="Halter G.M."/>
            <person name="Han M.V."/>
            <person name="Heger A."/>
            <person name="Hillier L."/>
            <person name="Hinrichs A.S."/>
            <person name="Holmes I."/>
            <person name="Hoskins R.A."/>
            <person name="Hubisz M.J."/>
            <person name="Hultmark D."/>
            <person name="Huntley M.A."/>
            <person name="Jaffe D.B."/>
            <person name="Jagadeeshan S."/>
            <person name="Jeck W.R."/>
            <person name="Johnson J."/>
            <person name="Jones C.D."/>
            <person name="Jordan W.C."/>
            <person name="Karpen G.H."/>
            <person name="Kataoka E."/>
            <person name="Keightley P.D."/>
            <person name="Kheradpour P."/>
            <person name="Kirkness E.F."/>
            <person name="Koerich L.B."/>
            <person name="Kristiansen K."/>
            <person name="Kudrna D."/>
            <person name="Kulathinal R.J."/>
            <person name="Kumar S."/>
            <person name="Kwok R."/>
            <person name="Lander E."/>
            <person name="Langley C.H."/>
            <person name="Lapoint R."/>
            <person name="Lazzaro B.P."/>
            <person name="Lee S.J."/>
            <person name="Levesque L."/>
            <person name="Li R."/>
            <person name="Lin C.F."/>
            <person name="Lin M.F."/>
            <person name="Lindblad-Toh K."/>
            <person name="Llopart A."/>
            <person name="Long M."/>
            <person name="Low L."/>
            <person name="Lozovsky E."/>
            <person name="Lu J."/>
            <person name="Luo M."/>
            <person name="Machado C.A."/>
            <person name="Makalowski W."/>
            <person name="Marzo M."/>
            <person name="Matsuda M."/>
            <person name="Matzkin L."/>
            <person name="McAllister B."/>
            <person name="McBride C.S."/>
            <person name="McKernan B."/>
            <person name="McKernan K."/>
            <person name="Mendez-Lago M."/>
            <person name="Minx P."/>
            <person name="Mollenhauer M.U."/>
            <person name="Montooth K."/>
            <person name="Mount S.M."/>
            <person name="Mu X."/>
            <person name="Myers E."/>
            <person name="Negre B."/>
            <person name="Newfeld S."/>
            <person name="Nielsen R."/>
            <person name="Noor M.A."/>
            <person name="O'Grady P."/>
            <person name="Pachter L."/>
            <person name="Papaceit M."/>
            <person name="Parisi M.J."/>
            <person name="Parisi M."/>
            <person name="Parts L."/>
            <person name="Pedersen J.S."/>
            <person name="Pesole G."/>
            <person name="Phillippy A.M."/>
            <person name="Ponting C.P."/>
            <person name="Pop M."/>
            <person name="Porcelli D."/>
            <person name="Powell J.R."/>
            <person name="Prohaska S."/>
            <person name="Pruitt K."/>
            <person name="Puig M."/>
            <person name="Quesneville H."/>
            <person name="Ram K.R."/>
            <person name="Rand D."/>
            <person name="Rasmussen M.D."/>
            <person name="Reed L.K."/>
            <person name="Reenan R."/>
            <person name="Reily A."/>
            <person name="Remington K.A."/>
            <person name="Rieger T.T."/>
            <person name="Ritchie M.G."/>
            <person name="Robin C."/>
            <person name="Rogers Y.H."/>
            <person name="Rohde C."/>
            <person name="Rozas J."/>
            <person name="Rubenfield M.J."/>
            <person name="Ruiz A."/>
            <person name="Russo S."/>
            <person name="Salzberg S.L."/>
            <person name="Sanchez-Gracia A."/>
            <person name="Saranga D.J."/>
            <person name="Sato H."/>
            <person name="Schaeffer S.W."/>
            <person name="Schatz M.C."/>
            <person name="Schlenke T."/>
            <person name="Schwartz R."/>
            <person name="Segarra C."/>
            <person name="Singh R.S."/>
            <person name="Sirot L."/>
            <person name="Sirota M."/>
            <person name="Sisneros N.B."/>
            <person name="Smith C.D."/>
            <person name="Smith T.F."/>
            <person name="Spieth J."/>
            <person name="Stage D.E."/>
            <person name="Stark A."/>
            <person name="Stephan W."/>
            <person name="Strausberg R.L."/>
            <person name="Strempel S."/>
            <person name="Sturgill D."/>
            <person name="Sutton G."/>
            <person name="Sutton G.G."/>
            <person name="Tao W."/>
            <person name="Teichmann S."/>
            <person name="Tobari Y.N."/>
            <person name="Tomimura Y."/>
            <person name="Tsolas J.M."/>
            <person name="Valente V.L."/>
            <person name="Venter E."/>
            <person name="Venter J.C."/>
            <person name="Vicario S."/>
            <person name="Vieira F.G."/>
            <person name="Vilella A.J."/>
            <person name="Villasante A."/>
            <person name="Walenz B."/>
            <person name="Wang J."/>
            <person name="Wasserman M."/>
            <person name="Watts T."/>
            <person name="Wilson D."/>
            <person name="Wilson R.K."/>
            <person name="Wing R.A."/>
            <person name="Wolfner M.F."/>
            <person name="Wong A."/>
            <person name="Wong G.K."/>
            <person name="Wu C.I."/>
            <person name="Wu G."/>
            <person name="Yamamoto D."/>
            <person name="Yang H.P."/>
            <person name="Yang S.P."/>
            <person name="Yorke J.A."/>
            <person name="Yoshida K."/>
            <person name="Zdobnov E."/>
            <person name="Zhang P."/>
            <person name="Zhang Y."/>
            <person name="Zimin A.V."/>
            <person name="Baldwin J."/>
            <person name="Abdouelleil A."/>
            <person name="Abdulkadir J."/>
            <person name="Abebe A."/>
            <person name="Abera B."/>
            <person name="Abreu J."/>
            <person name="Acer S.C."/>
            <person name="Aftuck L."/>
            <person name="Alexander A."/>
            <person name="An P."/>
            <person name="Anderson E."/>
            <person name="Anderson S."/>
            <person name="Arachi H."/>
            <person name="Azer M."/>
            <person name="Bachantsang P."/>
            <person name="Barry A."/>
            <person name="Bayul T."/>
            <person name="Berlin A."/>
            <person name="Bessette D."/>
            <person name="Bloom T."/>
            <person name="Blye J."/>
            <person name="Boguslavskiy L."/>
            <person name="Bonnet C."/>
            <person name="Boukhgalter B."/>
            <person name="Bourzgui I."/>
            <person name="Brown A."/>
            <person name="Cahill P."/>
            <person name="Channer S."/>
            <person name="Cheshatsang Y."/>
            <person name="Chuda L."/>
            <person name="Citroen M."/>
            <person name="Collymore A."/>
            <person name="Cooke P."/>
            <person name="Costello M."/>
            <person name="D'Aco K."/>
            <person name="Daza R."/>
            <person name="De Haan G."/>
            <person name="DeGray S."/>
            <person name="DeMaso C."/>
            <person name="Dhargay N."/>
            <person name="Dooley K."/>
            <person name="Dooley E."/>
            <person name="Doricent M."/>
            <person name="Dorje P."/>
            <person name="Dorjee K."/>
            <person name="Dupes A."/>
            <person name="Elong R."/>
            <person name="Falk J."/>
            <person name="Farina A."/>
            <person name="Faro S."/>
            <person name="Ferguson D."/>
            <person name="Fisher S."/>
            <person name="Foley C.D."/>
            <person name="Franke A."/>
            <person name="Friedrich D."/>
            <person name="Gadbois L."/>
            <person name="Gearin G."/>
            <person name="Gearin C.R."/>
            <person name="Giannoukos G."/>
            <person name="Goode T."/>
            <person name="Graham J."/>
            <person name="Grandbois E."/>
            <person name="Grewal S."/>
            <person name="Gyaltsen K."/>
            <person name="Hafez N."/>
            <person name="Hagos B."/>
            <person name="Hall J."/>
            <person name="Henson C."/>
            <person name="Hollinger A."/>
            <person name="Honan T."/>
            <person name="Huard M.D."/>
            <person name="Hughes L."/>
            <person name="Hurhula B."/>
            <person name="Husby M.E."/>
            <person name="Kamat A."/>
            <person name="Kanga B."/>
            <person name="Kashin S."/>
            <person name="Khazanovich D."/>
            <person name="Kisner P."/>
            <person name="Lance K."/>
            <person name="Lara M."/>
            <person name="Lee W."/>
            <person name="Lennon N."/>
            <person name="Letendre F."/>
            <person name="LeVine R."/>
            <person name="Lipovsky A."/>
            <person name="Liu X."/>
            <person name="Liu J."/>
            <person name="Liu S."/>
            <person name="Lokyitsang T."/>
            <person name="Lokyitsang Y."/>
            <person name="Lubonja R."/>
            <person name="Lui A."/>
            <person name="MacDonald P."/>
            <person name="Magnisalis V."/>
            <person name="Maru K."/>
            <person name="Matthews C."/>
            <person name="McCusker W."/>
            <person name="McDonough S."/>
            <person name="Mehta T."/>
            <person name="Meldrim J."/>
            <person name="Meneus L."/>
            <person name="Mihai O."/>
            <person name="Mihalev A."/>
            <person name="Mihova T."/>
            <person name="Mittelman R."/>
            <person name="Mlenga V."/>
            <person name="Montmayeur A."/>
            <person name="Mulrain L."/>
            <person name="Navidi A."/>
            <person name="Naylor J."/>
            <person name="Negash T."/>
            <person name="Nguyen T."/>
            <person name="Nguyen N."/>
            <person name="Nicol R."/>
            <person name="Norbu C."/>
            <person name="Norbu N."/>
            <person name="Novod N."/>
            <person name="O'Neill B."/>
            <person name="Osman S."/>
            <person name="Markiewicz E."/>
            <person name="Oyono O.L."/>
            <person name="Patti C."/>
            <person name="Phunkhang P."/>
            <person name="Pierre F."/>
            <person name="Priest M."/>
            <person name="Raghuraman S."/>
            <person name="Rege F."/>
            <person name="Reyes R."/>
            <person name="Rise C."/>
            <person name="Rogov P."/>
            <person name="Ross K."/>
            <person name="Ryan E."/>
            <person name="Settipalli S."/>
            <person name="Shea T."/>
            <person name="Sherpa N."/>
            <person name="Shi L."/>
            <person name="Shih D."/>
            <person name="Sparrow T."/>
            <person name="Spaulding J."/>
            <person name="Stalker J."/>
            <person name="Stange-Thomann N."/>
            <person name="Stavropoulos S."/>
            <person name="Stone C."/>
            <person name="Strader C."/>
            <person name="Tesfaye S."/>
            <person name="Thomson T."/>
            <person name="Thoulutsang Y."/>
            <person name="Thoulutsang D."/>
            <person name="Topham K."/>
            <person name="Topping I."/>
            <person name="Tsamla T."/>
            <person name="Vassiliev H."/>
            <person name="Vo A."/>
            <person name="Wangchuk T."/>
            <person name="Wangdi T."/>
            <person name="Weiand M."/>
            <person name="Wilkinson J."/>
            <person name="Wilson A."/>
            <person name="Yadav S."/>
            <person name="Young G."/>
            <person name="Yu Q."/>
            <person name="Zembek L."/>
            <person name="Zhong D."/>
            <person name="Zimmer A."/>
            <person name="Zwirko Z."/>
            <person name="Jaffe D.B."/>
            <person name="Alvarez P."/>
            <person name="Brockman W."/>
            <person name="Butler J."/>
            <person name="Chin C."/>
            <person name="Gnerre S."/>
            <person name="Grabherr M."/>
            <person name="Kleber M."/>
            <person name="Mauceli E."/>
            <person name="MacCallum I."/>
        </authorList>
    </citation>
    <scope>NUCLEOTIDE SEQUENCE [LARGE SCALE GENOMIC DNA]</scope>
    <source>
        <strain evidence="4">Tucson 14030-0811.24</strain>
    </source>
</reference>
<dbReference type="Pfam" id="PF14687">
    <property type="entry name" value="DUF4460"/>
    <property type="match status" value="1"/>
</dbReference>
<dbReference type="OMA" id="KLHISHY"/>
<dbReference type="GO" id="GO:0005739">
    <property type="term" value="C:mitochondrion"/>
    <property type="evidence" value="ECO:0007669"/>
    <property type="project" value="TreeGrafter"/>
</dbReference>
<evidence type="ECO:0000313" key="4">
    <source>
        <dbReference type="Proteomes" id="UP000007798"/>
    </source>
</evidence>
<name>B4MKY5_DROWI</name>
<sequence length="497" mass="56787">MAMAMALVCGAKKLTNLNLKWIVRRCLNQDLTTALRPFYFAVHPDLFGQHPEERQTNEDSLKLLSEHLGALYERNYCYNASDSTKVLKFYVRLSNDADKRDSFKLVHIRLDRNSTRDPKTFIQHLLESCNLSTEYVKSIKSSPPSHGAGAGAAPGDSMANKPSYDYNYNSEFADFEYQFRNERVSIRPELSTWLGENAPKAKERSKETATLQAEIDKLQKVLVEKLKLRDARYECGWNIDHYRGCLKTLERLANTHCQELHPLENRIVVFAPFTGISLEGHVMLFTGDVLSNWLDFIKNIPSHDAYLKVVPIYEQTLSQVLLGIQIGRRKFMPKQQARGYASHLMKVTTSLNDYLGKQKYPKDWAGTLKEFTIVVESEAGPLMVSPTGQFITPATCPGSILVDFISQNMTVAQERMKKYAEDKHIEQELMDECMKELQLQSLTKDDAITPDKMISALSELSKGYSTRHFQQIKLHVTHYYSVSTDGVVCIPWDFNQK</sequence>
<dbReference type="HOGENOM" id="CLU_025230_0_0_1"/>
<keyword evidence="4" id="KW-1185">Reference proteome</keyword>
<evidence type="ECO:0000313" key="3">
    <source>
        <dbReference type="EMBL" id="EDW72910.1"/>
    </source>
</evidence>
<accession>B4MKY5</accession>
<dbReference type="FunCoup" id="B4MKY5">
    <property type="interactions" value="773"/>
</dbReference>